<feature type="compositionally biased region" description="Basic and acidic residues" evidence="1">
    <location>
        <begin position="415"/>
        <end position="425"/>
    </location>
</feature>
<feature type="compositionally biased region" description="Polar residues" evidence="1">
    <location>
        <begin position="455"/>
        <end position="466"/>
    </location>
</feature>
<evidence type="ECO:0000313" key="5">
    <source>
        <dbReference type="Proteomes" id="UP000230750"/>
    </source>
</evidence>
<protein>
    <recommendedName>
        <fullName evidence="3">Ig-like domain-containing protein</fullName>
    </recommendedName>
</protein>
<accession>A0A2G8L7W1</accession>
<keyword evidence="2" id="KW-0472">Membrane</keyword>
<feature type="transmembrane region" description="Helical" evidence="2">
    <location>
        <begin position="265"/>
        <end position="291"/>
    </location>
</feature>
<proteinExistence type="predicted"/>
<evidence type="ECO:0000259" key="3">
    <source>
        <dbReference type="PROSITE" id="PS50835"/>
    </source>
</evidence>
<feature type="compositionally biased region" description="Basic and acidic residues" evidence="1">
    <location>
        <begin position="337"/>
        <end position="373"/>
    </location>
</feature>
<feature type="compositionally biased region" description="Low complexity" evidence="1">
    <location>
        <begin position="395"/>
        <end position="411"/>
    </location>
</feature>
<reference evidence="4 5" key="1">
    <citation type="journal article" date="2017" name="PLoS Biol.">
        <title>The sea cucumber genome provides insights into morphological evolution and visceral regeneration.</title>
        <authorList>
            <person name="Zhang X."/>
            <person name="Sun L."/>
            <person name="Yuan J."/>
            <person name="Sun Y."/>
            <person name="Gao Y."/>
            <person name="Zhang L."/>
            <person name="Li S."/>
            <person name="Dai H."/>
            <person name="Hamel J.F."/>
            <person name="Liu C."/>
            <person name="Yu Y."/>
            <person name="Liu S."/>
            <person name="Lin W."/>
            <person name="Guo K."/>
            <person name="Jin S."/>
            <person name="Xu P."/>
            <person name="Storey K.B."/>
            <person name="Huan P."/>
            <person name="Zhang T."/>
            <person name="Zhou Y."/>
            <person name="Zhang J."/>
            <person name="Lin C."/>
            <person name="Li X."/>
            <person name="Xing L."/>
            <person name="Huo D."/>
            <person name="Sun M."/>
            <person name="Wang L."/>
            <person name="Mercier A."/>
            <person name="Li F."/>
            <person name="Yang H."/>
            <person name="Xiang J."/>
        </authorList>
    </citation>
    <scope>NUCLEOTIDE SEQUENCE [LARGE SCALE GENOMIC DNA]</scope>
    <source>
        <strain evidence="4">Shaxun</strain>
        <tissue evidence="4">Muscle</tissue>
    </source>
</reference>
<keyword evidence="5" id="KW-1185">Reference proteome</keyword>
<dbReference type="InterPro" id="IPR003599">
    <property type="entry name" value="Ig_sub"/>
</dbReference>
<keyword evidence="2" id="KW-0812">Transmembrane</keyword>
<feature type="region of interest" description="Disordered" evidence="1">
    <location>
        <begin position="300"/>
        <end position="615"/>
    </location>
</feature>
<dbReference type="Gene3D" id="2.60.40.10">
    <property type="entry name" value="Immunoglobulins"/>
    <property type="match status" value="1"/>
</dbReference>
<dbReference type="InterPro" id="IPR036179">
    <property type="entry name" value="Ig-like_dom_sf"/>
</dbReference>
<evidence type="ECO:0000256" key="2">
    <source>
        <dbReference type="SAM" id="Phobius"/>
    </source>
</evidence>
<feature type="compositionally biased region" description="Basic and acidic residues" evidence="1">
    <location>
        <begin position="595"/>
        <end position="605"/>
    </location>
</feature>
<comment type="caution">
    <text evidence="4">The sequence shown here is derived from an EMBL/GenBank/DDBJ whole genome shotgun (WGS) entry which is preliminary data.</text>
</comment>
<dbReference type="AlphaFoldDB" id="A0A2G8L7W1"/>
<feature type="compositionally biased region" description="Low complexity" evidence="1">
    <location>
        <begin position="434"/>
        <end position="451"/>
    </location>
</feature>
<dbReference type="SMART" id="SM00409">
    <property type="entry name" value="IG"/>
    <property type="match status" value="1"/>
</dbReference>
<sequence length="615" mass="67599">MSYKYEFLAAMTNRKSNRISLRAYEMEFAVKYLTYILMFSTIPYQICLGLDWPRLVVNEGQTAKVPCPTQGSSVSYFWKSGLFYNSSDTVASLVHGILQKSSESFDITDDGTLLIHNVSTRQEGRYFCRTTSTSNECHGAVTVYVKVPYTRTRIHIEECSPQSSCTLFLALHATMALTCKAENMPSGTKLIWLNGSHQLDSQKSETVNCGAVEGKDSDICNTIEFVFHNPVGLICLVLSELSRPEDTPTMIAYVTLVEQGDPLHVAWIVAVAVLSAILLTIVLCVIIYTFVGWIKARSSKETSGTNSNRDDRKQKENATVTSDETELDPLIQKTNTIRKDESSKGERKISVDEEKPAEAKSKESESQDIESSKEISSPTEIVMTPPTAHIHPHPSSVTTENESVSTSSASTKQHKLVESKPEKSESQGIELMTEIKPSTKTKTTPPTAPKHVTTEKGSGSTSLSEPSTERKAIHSTPPMDPPYATITKGKKNASTSPLKDVQKAQVNESPVDSRPEQTDQQSEPSTEGKITYSISPMDPDYAIITKENESGSTSPLKLQKRDKENDKNPLKNRPLPPPPTVAKGNEEGVTPSSRSPDKKGKREKGLAPLPPSHGK</sequence>
<gene>
    <name evidence="4" type="ORF">BSL78_06868</name>
</gene>
<name>A0A2G8L7W1_STIJA</name>
<feature type="domain" description="Ig-like" evidence="3">
    <location>
        <begin position="43"/>
        <end position="142"/>
    </location>
</feature>
<dbReference type="OrthoDB" id="6365338at2759"/>
<dbReference type="SUPFAM" id="SSF48726">
    <property type="entry name" value="Immunoglobulin"/>
    <property type="match status" value="1"/>
</dbReference>
<evidence type="ECO:0000256" key="1">
    <source>
        <dbReference type="SAM" id="MobiDB-lite"/>
    </source>
</evidence>
<dbReference type="InterPro" id="IPR013783">
    <property type="entry name" value="Ig-like_fold"/>
</dbReference>
<organism evidence="4 5">
    <name type="scientific">Stichopus japonicus</name>
    <name type="common">Sea cucumber</name>
    <dbReference type="NCBI Taxonomy" id="307972"/>
    <lineage>
        <taxon>Eukaryota</taxon>
        <taxon>Metazoa</taxon>
        <taxon>Echinodermata</taxon>
        <taxon>Eleutherozoa</taxon>
        <taxon>Echinozoa</taxon>
        <taxon>Holothuroidea</taxon>
        <taxon>Aspidochirotacea</taxon>
        <taxon>Aspidochirotida</taxon>
        <taxon>Stichopodidae</taxon>
        <taxon>Apostichopus</taxon>
    </lineage>
</organism>
<evidence type="ECO:0000313" key="4">
    <source>
        <dbReference type="EMBL" id="PIK56230.1"/>
    </source>
</evidence>
<dbReference type="PROSITE" id="PS50835">
    <property type="entry name" value="IG_LIKE"/>
    <property type="match status" value="1"/>
</dbReference>
<feature type="compositionally biased region" description="Basic and acidic residues" evidence="1">
    <location>
        <begin position="559"/>
        <end position="569"/>
    </location>
</feature>
<keyword evidence="2" id="KW-1133">Transmembrane helix</keyword>
<dbReference type="Proteomes" id="UP000230750">
    <property type="component" value="Unassembled WGS sequence"/>
</dbReference>
<dbReference type="InterPro" id="IPR007110">
    <property type="entry name" value="Ig-like_dom"/>
</dbReference>
<dbReference type="EMBL" id="MRZV01000183">
    <property type="protein sequence ID" value="PIK56230.1"/>
    <property type="molecule type" value="Genomic_DNA"/>
</dbReference>